<reference evidence="2" key="1">
    <citation type="journal article" date="2019" name="Int. J. Syst. Evol. Microbiol.">
        <title>The Global Catalogue of Microorganisms (GCM) 10K type strain sequencing project: providing services to taxonomists for standard genome sequencing and annotation.</title>
        <authorList>
            <consortium name="The Broad Institute Genomics Platform"/>
            <consortium name="The Broad Institute Genome Sequencing Center for Infectious Disease"/>
            <person name="Wu L."/>
            <person name="Ma J."/>
        </authorList>
    </citation>
    <scope>NUCLEOTIDE SEQUENCE [LARGE SCALE GENOMIC DNA]</scope>
    <source>
        <strain evidence="2">JCM 16702</strain>
    </source>
</reference>
<protein>
    <submittedName>
        <fullName evidence="1">DUF5947 family protein</fullName>
    </submittedName>
</protein>
<keyword evidence="2" id="KW-1185">Reference proteome</keyword>
<comment type="caution">
    <text evidence="1">The sequence shown here is derived from an EMBL/GenBank/DDBJ whole genome shotgun (WGS) entry which is preliminary data.</text>
</comment>
<dbReference type="Proteomes" id="UP001500683">
    <property type="component" value="Unassembled WGS sequence"/>
</dbReference>
<dbReference type="RefSeq" id="WP_344958392.1">
    <property type="nucleotide sequence ID" value="NZ_BAAAZG010000070.1"/>
</dbReference>
<evidence type="ECO:0000313" key="1">
    <source>
        <dbReference type="EMBL" id="GAA4103200.1"/>
    </source>
</evidence>
<sequence length="209" mass="22647">MTAGALQRVIRRADGLGREPGERCDLCGVDIPDAHAHLLDERQGNLLCACRACGLLFEREAAGRGHYRLVPDRRVRLSGVPAAELGVPVGLAFFVRGPDGVVLAHYPSPAGATRCEVDPARWERVVEACEPLRSMRPAVEALLVNTVRGADEQWLVPIDDCYRLVAVVRGSWKGLSGGREVWPEIDRFFAGLGERGGARGAHRHQAAAS</sequence>
<organism evidence="1 2">
    <name type="scientific">Actinomadura miaoliensis</name>
    <dbReference type="NCBI Taxonomy" id="430685"/>
    <lineage>
        <taxon>Bacteria</taxon>
        <taxon>Bacillati</taxon>
        <taxon>Actinomycetota</taxon>
        <taxon>Actinomycetes</taxon>
        <taxon>Streptosporangiales</taxon>
        <taxon>Thermomonosporaceae</taxon>
        <taxon>Actinomadura</taxon>
    </lineage>
</organism>
<dbReference type="Pfam" id="PF19372">
    <property type="entry name" value="DUF5947"/>
    <property type="match status" value="1"/>
</dbReference>
<evidence type="ECO:0000313" key="2">
    <source>
        <dbReference type="Proteomes" id="UP001500683"/>
    </source>
</evidence>
<dbReference type="EMBL" id="BAAAZG010000070">
    <property type="protein sequence ID" value="GAA4103200.1"/>
    <property type="molecule type" value="Genomic_DNA"/>
</dbReference>
<dbReference type="InterPro" id="IPR045991">
    <property type="entry name" value="DUF5947"/>
</dbReference>
<proteinExistence type="predicted"/>
<gene>
    <name evidence="1" type="ORF">GCM10022214_81810</name>
</gene>
<accession>A0ABP7X2L9</accession>
<name>A0ABP7X2L9_9ACTN</name>